<name>A0A1X7T8V4_AMPQE</name>
<dbReference type="EnsemblMetazoa" id="Aqu2.1.10951_001">
    <property type="protein sequence ID" value="Aqu2.1.10951_001"/>
    <property type="gene ID" value="Aqu2.1.10951"/>
</dbReference>
<dbReference type="EnsemblMetazoa" id="XM_020005311.1">
    <property type="protein sequence ID" value="XP_019860870.1"/>
    <property type="gene ID" value="LOC109589193"/>
</dbReference>
<keyword evidence="3" id="KW-1185">Reference proteome</keyword>
<accession>A0A1X7T8V4</accession>
<gene>
    <name evidence="2" type="primary">109589193</name>
</gene>
<feature type="compositionally biased region" description="Acidic residues" evidence="1">
    <location>
        <begin position="53"/>
        <end position="63"/>
    </location>
</feature>
<evidence type="ECO:0000313" key="2">
    <source>
        <dbReference type="EnsemblMetazoa" id="Aqu2.1.10951_001"/>
    </source>
</evidence>
<organism evidence="2">
    <name type="scientific">Amphimedon queenslandica</name>
    <name type="common">Sponge</name>
    <dbReference type="NCBI Taxonomy" id="400682"/>
    <lineage>
        <taxon>Eukaryota</taxon>
        <taxon>Metazoa</taxon>
        <taxon>Porifera</taxon>
        <taxon>Demospongiae</taxon>
        <taxon>Heteroscleromorpha</taxon>
        <taxon>Haplosclerida</taxon>
        <taxon>Niphatidae</taxon>
        <taxon>Amphimedon</taxon>
    </lineage>
</organism>
<feature type="region of interest" description="Disordered" evidence="1">
    <location>
        <begin position="28"/>
        <end position="100"/>
    </location>
</feature>
<dbReference type="AlphaFoldDB" id="A0A1X7T8V4"/>
<dbReference type="Proteomes" id="UP000007879">
    <property type="component" value="Unassembled WGS sequence"/>
</dbReference>
<reference evidence="3" key="1">
    <citation type="journal article" date="2010" name="Nature">
        <title>The Amphimedon queenslandica genome and the evolution of animal complexity.</title>
        <authorList>
            <person name="Srivastava M."/>
            <person name="Simakov O."/>
            <person name="Chapman J."/>
            <person name="Fahey B."/>
            <person name="Gauthier M.E."/>
            <person name="Mitros T."/>
            <person name="Richards G.S."/>
            <person name="Conaco C."/>
            <person name="Dacre M."/>
            <person name="Hellsten U."/>
            <person name="Larroux C."/>
            <person name="Putnam N.H."/>
            <person name="Stanke M."/>
            <person name="Adamska M."/>
            <person name="Darling A."/>
            <person name="Degnan S.M."/>
            <person name="Oakley T.H."/>
            <person name="Plachetzki D.C."/>
            <person name="Zhai Y."/>
            <person name="Adamski M."/>
            <person name="Calcino A."/>
            <person name="Cummins S.F."/>
            <person name="Goodstein D.M."/>
            <person name="Harris C."/>
            <person name="Jackson D.J."/>
            <person name="Leys S.P."/>
            <person name="Shu S."/>
            <person name="Woodcroft B.J."/>
            <person name="Vervoort M."/>
            <person name="Kosik K.S."/>
            <person name="Manning G."/>
            <person name="Degnan B.M."/>
            <person name="Rokhsar D.S."/>
        </authorList>
    </citation>
    <scope>NUCLEOTIDE SEQUENCE [LARGE SCALE GENOMIC DNA]</scope>
</reference>
<proteinExistence type="predicted"/>
<dbReference type="KEGG" id="aqu:109589193"/>
<reference evidence="2" key="2">
    <citation type="submission" date="2017-05" db="UniProtKB">
        <authorList>
            <consortium name="EnsemblMetazoa"/>
        </authorList>
    </citation>
    <scope>IDENTIFICATION</scope>
</reference>
<evidence type="ECO:0000256" key="1">
    <source>
        <dbReference type="SAM" id="MobiDB-lite"/>
    </source>
</evidence>
<sequence length="143" mass="15864">MTKGFGVDILTTSYEGPSQEMMMSMTPSSAMPWNLKSHGSDTDNPPNNKEVPINDEVDSTDNEELPREATPEQIDTGQTDGVRETCHSTRTRPPINSSKWLPVMRRDDGEIESFSFDISKCDHVDIANSLWGLSTNGVLQDCN</sequence>
<protein>
    <submittedName>
        <fullName evidence="2">Uncharacterized protein</fullName>
    </submittedName>
</protein>
<evidence type="ECO:0000313" key="3">
    <source>
        <dbReference type="Proteomes" id="UP000007879"/>
    </source>
</evidence>
<dbReference type="InParanoid" id="A0A1X7T8V4"/>